<proteinExistence type="inferred from homology"/>
<keyword evidence="9" id="KW-1185">Reference proteome</keyword>
<dbReference type="InterPro" id="IPR002501">
    <property type="entry name" value="PsdUridine_synth_N"/>
</dbReference>
<evidence type="ECO:0000259" key="7">
    <source>
        <dbReference type="Pfam" id="PF16198"/>
    </source>
</evidence>
<dbReference type="InterPro" id="IPR032819">
    <property type="entry name" value="TruB_C"/>
</dbReference>
<dbReference type="NCBIfam" id="TIGR00431">
    <property type="entry name" value="TruB"/>
    <property type="match status" value="1"/>
</dbReference>
<feature type="domain" description="Pseudouridine synthase II N-terminal" evidence="6">
    <location>
        <begin position="31"/>
        <end position="179"/>
    </location>
</feature>
<evidence type="ECO:0000256" key="3">
    <source>
        <dbReference type="ARBA" id="ARBA00022694"/>
    </source>
</evidence>
<dbReference type="CDD" id="cd02573">
    <property type="entry name" value="PseudoU_synth_EcTruB"/>
    <property type="match status" value="1"/>
</dbReference>
<dbReference type="Pfam" id="PF01509">
    <property type="entry name" value="TruB_N"/>
    <property type="match status" value="1"/>
</dbReference>
<organism evidence="8 9">
    <name type="scientific">Sandaracinomonas limnophila</name>
    <dbReference type="NCBI Taxonomy" id="1862386"/>
    <lineage>
        <taxon>Bacteria</taxon>
        <taxon>Pseudomonadati</taxon>
        <taxon>Bacteroidota</taxon>
        <taxon>Cytophagia</taxon>
        <taxon>Cytophagales</taxon>
        <taxon>Flectobacillaceae</taxon>
        <taxon>Sandaracinomonas</taxon>
    </lineage>
</organism>
<dbReference type="SUPFAM" id="SSF55120">
    <property type="entry name" value="Pseudouridine synthase"/>
    <property type="match status" value="1"/>
</dbReference>
<dbReference type="GO" id="GO:0003723">
    <property type="term" value="F:RNA binding"/>
    <property type="evidence" value="ECO:0007669"/>
    <property type="project" value="InterPro"/>
</dbReference>
<dbReference type="AlphaFoldDB" id="A0A437PWR3"/>
<evidence type="ECO:0000313" key="9">
    <source>
        <dbReference type="Proteomes" id="UP000282832"/>
    </source>
</evidence>
<dbReference type="RefSeq" id="WP_127802256.1">
    <property type="nucleotide sequence ID" value="NZ_SACY01000001.1"/>
</dbReference>
<dbReference type="GO" id="GO:1990481">
    <property type="term" value="P:mRNA pseudouridine synthesis"/>
    <property type="evidence" value="ECO:0007669"/>
    <property type="project" value="TreeGrafter"/>
</dbReference>
<dbReference type="PANTHER" id="PTHR13767:SF2">
    <property type="entry name" value="PSEUDOURIDYLATE SYNTHASE TRUB1"/>
    <property type="match status" value="1"/>
</dbReference>
<dbReference type="GO" id="GO:0160148">
    <property type="term" value="F:tRNA pseudouridine(55) synthase activity"/>
    <property type="evidence" value="ECO:0007669"/>
    <property type="project" value="UniProtKB-EC"/>
</dbReference>
<dbReference type="EMBL" id="SACY01000001">
    <property type="protein sequence ID" value="RVU26704.1"/>
    <property type="molecule type" value="Genomic_DNA"/>
</dbReference>
<evidence type="ECO:0000256" key="4">
    <source>
        <dbReference type="ARBA" id="ARBA00023235"/>
    </source>
</evidence>
<dbReference type="InterPro" id="IPR014780">
    <property type="entry name" value="tRNA_psdUridine_synth_TruB"/>
</dbReference>
<comment type="similarity">
    <text evidence="2 5">Belongs to the pseudouridine synthase TruB family. Type 1 subfamily.</text>
</comment>
<dbReference type="Gene3D" id="3.30.2350.10">
    <property type="entry name" value="Pseudouridine synthase"/>
    <property type="match status" value="1"/>
</dbReference>
<dbReference type="EC" id="5.4.99.25" evidence="5"/>
<name>A0A437PWR3_9BACT</name>
<dbReference type="PANTHER" id="PTHR13767">
    <property type="entry name" value="TRNA-PSEUDOURIDINE SYNTHASE"/>
    <property type="match status" value="1"/>
</dbReference>
<gene>
    <name evidence="5 8" type="primary">truB</name>
    <name evidence="8" type="ORF">EOJ36_01530</name>
</gene>
<feature type="active site" description="Nucleophile" evidence="5">
    <location>
        <position position="42"/>
    </location>
</feature>
<evidence type="ECO:0000256" key="5">
    <source>
        <dbReference type="HAMAP-Rule" id="MF_01080"/>
    </source>
</evidence>
<dbReference type="GO" id="GO:0031119">
    <property type="term" value="P:tRNA pseudouridine synthesis"/>
    <property type="evidence" value="ECO:0007669"/>
    <property type="project" value="UniProtKB-UniRule"/>
</dbReference>
<comment type="catalytic activity">
    <reaction evidence="1 5">
        <text>uridine(55) in tRNA = pseudouridine(55) in tRNA</text>
        <dbReference type="Rhea" id="RHEA:42532"/>
        <dbReference type="Rhea" id="RHEA-COMP:10101"/>
        <dbReference type="Rhea" id="RHEA-COMP:10102"/>
        <dbReference type="ChEBI" id="CHEBI:65314"/>
        <dbReference type="ChEBI" id="CHEBI:65315"/>
        <dbReference type="EC" id="5.4.99.25"/>
    </reaction>
</comment>
<comment type="function">
    <text evidence="5">Responsible for synthesis of pseudouridine from uracil-55 in the psi GC loop of transfer RNAs.</text>
</comment>
<keyword evidence="3 5" id="KW-0819">tRNA processing</keyword>
<protein>
    <recommendedName>
        <fullName evidence="5">tRNA pseudouridine synthase B</fullName>
        <ecNumber evidence="5">5.4.99.25</ecNumber>
    </recommendedName>
    <alternativeName>
        <fullName evidence="5">tRNA pseudouridine(55) synthase</fullName>
        <shortName evidence="5">Psi55 synthase</shortName>
    </alternativeName>
    <alternativeName>
        <fullName evidence="5">tRNA pseudouridylate synthase</fullName>
    </alternativeName>
    <alternativeName>
        <fullName evidence="5">tRNA-uridine isomerase</fullName>
    </alternativeName>
</protein>
<keyword evidence="4 5" id="KW-0413">Isomerase</keyword>
<evidence type="ECO:0000256" key="1">
    <source>
        <dbReference type="ARBA" id="ARBA00000385"/>
    </source>
</evidence>
<evidence type="ECO:0000313" key="8">
    <source>
        <dbReference type="EMBL" id="RVU26704.1"/>
    </source>
</evidence>
<dbReference type="Proteomes" id="UP000282832">
    <property type="component" value="Unassembled WGS sequence"/>
</dbReference>
<evidence type="ECO:0000256" key="2">
    <source>
        <dbReference type="ARBA" id="ARBA00005642"/>
    </source>
</evidence>
<feature type="domain" description="tRNA pseudouridylate synthase B C-terminal" evidence="7">
    <location>
        <begin position="180"/>
        <end position="219"/>
    </location>
</feature>
<dbReference type="Pfam" id="PF16198">
    <property type="entry name" value="TruB_C_2"/>
    <property type="match status" value="1"/>
</dbReference>
<dbReference type="HAMAP" id="MF_01080">
    <property type="entry name" value="TruB_bact"/>
    <property type="match status" value="1"/>
</dbReference>
<dbReference type="InterPro" id="IPR020103">
    <property type="entry name" value="PsdUridine_synth_cat_dom_sf"/>
</dbReference>
<dbReference type="OrthoDB" id="9802309at2"/>
<comment type="caution">
    <text evidence="8">The sequence shown here is derived from an EMBL/GenBank/DDBJ whole genome shotgun (WGS) entry which is preliminary data.</text>
</comment>
<sequence length="227" mass="25816">MELVEDKFYLIDKPATWTSFDIVKKMKFAGRFKKIGHAGTLDPLATGLLIVCTGKYTKKIEYFQSLPKIYEGILVLGKTTPSIDLETEFDSEEYPINHISKDLMESVITKLTGEIIQVPPIYSAIKQDGKRLFVHARKGVQESELEIKTRNVIVYSFDIDSSNFPEIQFTIKCSKGTYIRSLVRDFGKLCGSGAYMKSLRRTHIGEYSVLSAQNIQDFDSEKYETLP</sequence>
<accession>A0A437PWR3</accession>
<evidence type="ECO:0000259" key="6">
    <source>
        <dbReference type="Pfam" id="PF01509"/>
    </source>
</evidence>
<reference evidence="8 9" key="1">
    <citation type="submission" date="2019-01" db="EMBL/GenBank/DDBJ databases">
        <authorList>
            <person name="Chen W.-M."/>
        </authorList>
    </citation>
    <scope>NUCLEOTIDE SEQUENCE [LARGE SCALE GENOMIC DNA]</scope>
    <source>
        <strain evidence="8 9">FSY-15</strain>
    </source>
</reference>